<proteinExistence type="predicted"/>
<dbReference type="Proteomes" id="UP001501474">
    <property type="component" value="Unassembled WGS sequence"/>
</dbReference>
<dbReference type="EMBL" id="BAAART010000083">
    <property type="protein sequence ID" value="GAA2240765.1"/>
    <property type="molecule type" value="Genomic_DNA"/>
</dbReference>
<sequence>MREAPGRGRRALWTGTGKAGEGDRQGRGRGSAGPEKGTGKAGEGDRRGPGGRPAKPGGKGLRRSISRRVVPGRYDPYSCARSGMAPQPPSVRRDRCQTSV</sequence>
<feature type="region of interest" description="Disordered" evidence="1">
    <location>
        <begin position="1"/>
        <end position="100"/>
    </location>
</feature>
<gene>
    <name evidence="2" type="ORF">GCM10010104_40400</name>
</gene>
<keyword evidence="3" id="KW-1185">Reference proteome</keyword>
<comment type="caution">
    <text evidence="2">The sequence shown here is derived from an EMBL/GenBank/DDBJ whole genome shotgun (WGS) entry which is preliminary data.</text>
</comment>
<evidence type="ECO:0000313" key="3">
    <source>
        <dbReference type="Proteomes" id="UP001501474"/>
    </source>
</evidence>
<evidence type="ECO:0000256" key="1">
    <source>
        <dbReference type="SAM" id="MobiDB-lite"/>
    </source>
</evidence>
<organism evidence="2 3">
    <name type="scientific">Streptomyces indiaensis</name>
    <dbReference type="NCBI Taxonomy" id="284033"/>
    <lineage>
        <taxon>Bacteria</taxon>
        <taxon>Bacillati</taxon>
        <taxon>Actinomycetota</taxon>
        <taxon>Actinomycetes</taxon>
        <taxon>Kitasatosporales</taxon>
        <taxon>Streptomycetaceae</taxon>
        <taxon>Streptomyces</taxon>
    </lineage>
</organism>
<accession>A0ABN3DSQ2</accession>
<protein>
    <submittedName>
        <fullName evidence="2">Uncharacterized protein</fullName>
    </submittedName>
</protein>
<reference evidence="2 3" key="1">
    <citation type="journal article" date="2019" name="Int. J. Syst. Evol. Microbiol.">
        <title>The Global Catalogue of Microorganisms (GCM) 10K type strain sequencing project: providing services to taxonomists for standard genome sequencing and annotation.</title>
        <authorList>
            <consortium name="The Broad Institute Genomics Platform"/>
            <consortium name="The Broad Institute Genome Sequencing Center for Infectious Disease"/>
            <person name="Wu L."/>
            <person name="Ma J."/>
        </authorList>
    </citation>
    <scope>NUCLEOTIDE SEQUENCE [LARGE SCALE GENOMIC DNA]</scope>
    <source>
        <strain evidence="2 3">JCM 3053</strain>
    </source>
</reference>
<evidence type="ECO:0000313" key="2">
    <source>
        <dbReference type="EMBL" id="GAA2240765.1"/>
    </source>
</evidence>
<name>A0ABN3DSQ2_9ACTN</name>
<feature type="compositionally biased region" description="Basic and acidic residues" evidence="1">
    <location>
        <begin position="91"/>
        <end position="100"/>
    </location>
</feature>